<accession>A0A136Q6N8</accession>
<keyword evidence="2" id="KW-1185">Reference proteome</keyword>
<proteinExistence type="predicted"/>
<evidence type="ECO:0000313" key="1">
    <source>
        <dbReference type="EMBL" id="KXK66333.1"/>
    </source>
</evidence>
<sequence length="52" mass="5800">MVRIIDHNALLCSSPSFDAFTESWDIAFPSNGRYRSLKKGGAVSAVRNPRFL</sequence>
<name>A0A136Q6N8_9FIRM</name>
<gene>
    <name evidence="1" type="ORF">HMPREF3293_01070</name>
</gene>
<protein>
    <submittedName>
        <fullName evidence="1">Uncharacterized protein</fullName>
    </submittedName>
</protein>
<reference evidence="1 2" key="1">
    <citation type="submission" date="2016-02" db="EMBL/GenBank/DDBJ databases">
        <authorList>
            <person name="Wen L."/>
            <person name="He K."/>
            <person name="Yang H."/>
        </authorList>
    </citation>
    <scope>NUCLEOTIDE SEQUENCE [LARGE SCALE GENOMIC DNA]</scope>
    <source>
        <strain evidence="1 2">DSM 22607</strain>
    </source>
</reference>
<evidence type="ECO:0000313" key="2">
    <source>
        <dbReference type="Proteomes" id="UP000070366"/>
    </source>
</evidence>
<organism evidence="1 2">
    <name type="scientific">Christensenella minuta</name>
    <dbReference type="NCBI Taxonomy" id="626937"/>
    <lineage>
        <taxon>Bacteria</taxon>
        <taxon>Bacillati</taxon>
        <taxon>Bacillota</taxon>
        <taxon>Clostridia</taxon>
        <taxon>Christensenellales</taxon>
        <taxon>Christensenellaceae</taxon>
        <taxon>Christensenella</taxon>
    </lineage>
</organism>
<dbReference type="Proteomes" id="UP000070366">
    <property type="component" value="Unassembled WGS sequence"/>
</dbReference>
<dbReference type="EMBL" id="LSZW01000047">
    <property type="protein sequence ID" value="KXK66333.1"/>
    <property type="molecule type" value="Genomic_DNA"/>
</dbReference>
<comment type="caution">
    <text evidence="1">The sequence shown here is derived from an EMBL/GenBank/DDBJ whole genome shotgun (WGS) entry which is preliminary data.</text>
</comment>
<dbReference type="AlphaFoldDB" id="A0A136Q6N8"/>
<dbReference type="STRING" id="626937.HMPREF3293_01070"/>